<accession>X1I6S2</accession>
<dbReference type="AlphaFoldDB" id="X1I6S2"/>
<comment type="caution">
    <text evidence="1">The sequence shown here is derived from an EMBL/GenBank/DDBJ whole genome shotgun (WGS) entry which is preliminary data.</text>
</comment>
<organism evidence="1">
    <name type="scientific">marine sediment metagenome</name>
    <dbReference type="NCBI Taxonomy" id="412755"/>
    <lineage>
        <taxon>unclassified sequences</taxon>
        <taxon>metagenomes</taxon>
        <taxon>ecological metagenomes</taxon>
    </lineage>
</organism>
<proteinExistence type="predicted"/>
<reference evidence="1" key="1">
    <citation type="journal article" date="2014" name="Front. Microbiol.">
        <title>High frequency of phylogenetically diverse reductive dehalogenase-homologous genes in deep subseafloor sedimentary metagenomes.</title>
        <authorList>
            <person name="Kawai M."/>
            <person name="Futagami T."/>
            <person name="Toyoda A."/>
            <person name="Takaki Y."/>
            <person name="Nishi S."/>
            <person name="Hori S."/>
            <person name="Arai W."/>
            <person name="Tsubouchi T."/>
            <person name="Morono Y."/>
            <person name="Uchiyama I."/>
            <person name="Ito T."/>
            <person name="Fujiyama A."/>
            <person name="Inagaki F."/>
            <person name="Takami H."/>
        </authorList>
    </citation>
    <scope>NUCLEOTIDE SEQUENCE</scope>
    <source>
        <strain evidence="1">Expedition CK06-06</strain>
    </source>
</reference>
<dbReference type="EMBL" id="BARU01039149">
    <property type="protein sequence ID" value="GAH78081.1"/>
    <property type="molecule type" value="Genomic_DNA"/>
</dbReference>
<name>X1I6S2_9ZZZZ</name>
<feature type="non-terminal residue" evidence="1">
    <location>
        <position position="1"/>
    </location>
</feature>
<evidence type="ECO:0000313" key="1">
    <source>
        <dbReference type="EMBL" id="GAH78081.1"/>
    </source>
</evidence>
<gene>
    <name evidence="1" type="ORF">S03H2_60719</name>
</gene>
<sequence length="220" mass="25130">WLKFVPVILLISSLTGCVPYVRRRVLVRPPLMDLGQKRVIIGKFGGSELGISLEARQILIQKLKAVALTLIERPNLGIENLPIKNEEGDLVILGEATYYHVDIYLGPPERSSSELSNQIWYTWATRQTTTVTVNLFLKLVDAKTGKIILSKQCVGKIQNWTSLDIPWKEETAPPQIFLPEPVTSDVFEYRQIAIERAVSEFCSQFMPVYKWKWEKEALDE</sequence>
<protein>
    <submittedName>
        <fullName evidence="1">Uncharacterized protein</fullName>
    </submittedName>
</protein>